<protein>
    <submittedName>
        <fullName evidence="2">Uncharacterized protein</fullName>
    </submittedName>
</protein>
<accession>A0ABP9RML5</accession>
<keyword evidence="1" id="KW-0472">Membrane</keyword>
<feature type="transmembrane region" description="Helical" evidence="1">
    <location>
        <begin position="112"/>
        <end position="132"/>
    </location>
</feature>
<keyword evidence="1" id="KW-0812">Transmembrane</keyword>
<feature type="transmembrane region" description="Helical" evidence="1">
    <location>
        <begin position="87"/>
        <end position="106"/>
    </location>
</feature>
<proteinExistence type="predicted"/>
<dbReference type="Proteomes" id="UP001501570">
    <property type="component" value="Unassembled WGS sequence"/>
</dbReference>
<gene>
    <name evidence="2" type="ORF">GCM10023322_13470</name>
</gene>
<name>A0ABP9RML5_9ACTN</name>
<keyword evidence="3" id="KW-1185">Reference proteome</keyword>
<dbReference type="EMBL" id="BAABJQ010000003">
    <property type="protein sequence ID" value="GAA5180663.1"/>
    <property type="molecule type" value="Genomic_DNA"/>
</dbReference>
<keyword evidence="1" id="KW-1133">Transmembrane helix</keyword>
<organism evidence="2 3">
    <name type="scientific">Rugosimonospora acidiphila</name>
    <dbReference type="NCBI Taxonomy" id="556531"/>
    <lineage>
        <taxon>Bacteria</taxon>
        <taxon>Bacillati</taxon>
        <taxon>Actinomycetota</taxon>
        <taxon>Actinomycetes</taxon>
        <taxon>Micromonosporales</taxon>
        <taxon>Micromonosporaceae</taxon>
        <taxon>Rugosimonospora</taxon>
    </lineage>
</organism>
<evidence type="ECO:0000256" key="1">
    <source>
        <dbReference type="SAM" id="Phobius"/>
    </source>
</evidence>
<reference evidence="3" key="1">
    <citation type="journal article" date="2019" name="Int. J. Syst. Evol. Microbiol.">
        <title>The Global Catalogue of Microorganisms (GCM) 10K type strain sequencing project: providing services to taxonomists for standard genome sequencing and annotation.</title>
        <authorList>
            <consortium name="The Broad Institute Genomics Platform"/>
            <consortium name="The Broad Institute Genome Sequencing Center for Infectious Disease"/>
            <person name="Wu L."/>
            <person name="Ma J."/>
        </authorList>
    </citation>
    <scope>NUCLEOTIDE SEQUENCE [LARGE SCALE GENOMIC DNA]</scope>
    <source>
        <strain evidence="3">JCM 18304</strain>
    </source>
</reference>
<evidence type="ECO:0000313" key="3">
    <source>
        <dbReference type="Proteomes" id="UP001501570"/>
    </source>
</evidence>
<comment type="caution">
    <text evidence="2">The sequence shown here is derived from an EMBL/GenBank/DDBJ whole genome shotgun (WGS) entry which is preliminary data.</text>
</comment>
<evidence type="ECO:0000313" key="2">
    <source>
        <dbReference type="EMBL" id="GAA5180663.1"/>
    </source>
</evidence>
<dbReference type="RefSeq" id="WP_345627099.1">
    <property type="nucleotide sequence ID" value="NZ_BAABJQ010000003.1"/>
</dbReference>
<dbReference type="InterPro" id="IPR045713">
    <property type="entry name" value="DUF6069"/>
</dbReference>
<feature type="transmembrane region" description="Helical" evidence="1">
    <location>
        <begin position="60"/>
        <end position="78"/>
    </location>
</feature>
<sequence>MSTTVRAGSRPRSGPRDRMLAVAATAVATLTVWAVAGPLAGVRLAVDSGGDVYRVGPAEVVVVSLLVGLAAWALLAVLERFSRRARGIWTAIALAVLVLSLAGPLGGATTTATVSLMCMHLAAAAVLIPLLARTAGRLG</sequence>
<dbReference type="Pfam" id="PF19545">
    <property type="entry name" value="DUF6069"/>
    <property type="match status" value="1"/>
</dbReference>